<evidence type="ECO:0000259" key="6">
    <source>
        <dbReference type="PROSITE" id="PS50103"/>
    </source>
</evidence>
<dbReference type="EMBL" id="KB467998">
    <property type="protein sequence ID" value="PCH39463.1"/>
    <property type="molecule type" value="Genomic_DNA"/>
</dbReference>
<feature type="compositionally biased region" description="Low complexity" evidence="5">
    <location>
        <begin position="114"/>
        <end position="124"/>
    </location>
</feature>
<dbReference type="OMA" id="QSMSMDR"/>
<organism evidence="7 8">
    <name type="scientific">Wolfiporia cocos (strain MD-104)</name>
    <name type="common">Brown rot fungus</name>
    <dbReference type="NCBI Taxonomy" id="742152"/>
    <lineage>
        <taxon>Eukaryota</taxon>
        <taxon>Fungi</taxon>
        <taxon>Dikarya</taxon>
        <taxon>Basidiomycota</taxon>
        <taxon>Agaricomycotina</taxon>
        <taxon>Agaricomycetes</taxon>
        <taxon>Polyporales</taxon>
        <taxon>Phaeolaceae</taxon>
        <taxon>Wolfiporia</taxon>
    </lineage>
</organism>
<dbReference type="PANTHER" id="PTHR11224:SF10">
    <property type="entry name" value="IP09428P-RELATED"/>
    <property type="match status" value="1"/>
</dbReference>
<sequence length="764" mass="78809">MPSSDSRKEGDSANDSSWEIDRDRDRERERDKGGRPKGPSKTKDLSHVPCKFFKVGSCTAGSSCPFSHTVLEPGQQKEVCAWFVKGNCKFGHKCALAHILPGQPMSMDRKNKKAAQLAANASNAGAGGREGRSGRSHKSGSHGGSSGSQSRNPLLSGSTAPTRTVGQHRSGIPMPLKATLSPSTPAPPVKDTEFVSFDSLDESDRLPSAPAQGKSTRPQSPSDAAQEPASDATQEELAKAEGSPTSEDAAAPSPANITPTASTRIGNGQHGSPSAVDFGPIGSPSRTSPTAARTARINGFSPGTSPQTAGLSSSPFSAPNAAVTFAIPQRDPDDPSRVLKNRSGLSASLGAMTWSTERRASGMTAHGVAAEVVVEDEDLEEFLPSSLTDLLTPEERSRRASRTNSARPAMLNADSDTAGGQRPSVEGHHHRYSRSVPAPSLLQDIRSIWADAGETSSGAGLGSLTGTGGLGNGTPSSFTSNSGLSGRPSGEDMLLPSNASAAFLPGLHHHYLNATTQQRSSLLSGMTPMHSSSSVGNSAYSSAYGSSHTTNTLAPSLANTLGSRTALDNPSLDAYPSSSFHHQSGRPIHSGVDGFGLEGDDRQSAISPSVRALQAHAPGQSLPQGLAAGYSRIHALPPPVIASPSTPGAFSHLGGFSPGTKAFGHAHNTSGEWHSMSPSAGNSLDQVPMSQNYAPPPSNNNGSLGGLENMFSRLSYSAAAARGGAVGNTTPRNASGRAFTQGLSSPLARPVLTGDDDELFSMDG</sequence>
<feature type="compositionally biased region" description="Polar residues" evidence="5">
    <location>
        <begin position="213"/>
        <end position="223"/>
    </location>
</feature>
<protein>
    <recommendedName>
        <fullName evidence="6">C3H1-type domain-containing protein</fullName>
    </recommendedName>
</protein>
<dbReference type="OrthoDB" id="411372at2759"/>
<feature type="region of interest" description="Disordered" evidence="5">
    <location>
        <begin position="661"/>
        <end position="684"/>
    </location>
</feature>
<evidence type="ECO:0000256" key="1">
    <source>
        <dbReference type="ARBA" id="ARBA00022723"/>
    </source>
</evidence>
<evidence type="ECO:0000256" key="5">
    <source>
        <dbReference type="SAM" id="MobiDB-lite"/>
    </source>
</evidence>
<keyword evidence="8" id="KW-1185">Reference proteome</keyword>
<reference evidence="7 8" key="1">
    <citation type="journal article" date="2012" name="Science">
        <title>The Paleozoic origin of enzymatic lignin decomposition reconstructed from 31 fungal genomes.</title>
        <authorList>
            <person name="Floudas D."/>
            <person name="Binder M."/>
            <person name="Riley R."/>
            <person name="Barry K."/>
            <person name="Blanchette R.A."/>
            <person name="Henrissat B."/>
            <person name="Martinez A.T."/>
            <person name="Otillar R."/>
            <person name="Spatafora J.W."/>
            <person name="Yadav J.S."/>
            <person name="Aerts A."/>
            <person name="Benoit I."/>
            <person name="Boyd A."/>
            <person name="Carlson A."/>
            <person name="Copeland A."/>
            <person name="Coutinho P.M."/>
            <person name="de Vries R.P."/>
            <person name="Ferreira P."/>
            <person name="Findley K."/>
            <person name="Foster B."/>
            <person name="Gaskell J."/>
            <person name="Glotzer D."/>
            <person name="Gorecki P."/>
            <person name="Heitman J."/>
            <person name="Hesse C."/>
            <person name="Hori C."/>
            <person name="Igarashi K."/>
            <person name="Jurgens J.A."/>
            <person name="Kallen N."/>
            <person name="Kersten P."/>
            <person name="Kohler A."/>
            <person name="Kuees U."/>
            <person name="Kumar T.K.A."/>
            <person name="Kuo A."/>
            <person name="LaButti K."/>
            <person name="Larrondo L.F."/>
            <person name="Lindquist E."/>
            <person name="Ling A."/>
            <person name="Lombard V."/>
            <person name="Lucas S."/>
            <person name="Lundell T."/>
            <person name="Martin R."/>
            <person name="McLaughlin D.J."/>
            <person name="Morgenstern I."/>
            <person name="Morin E."/>
            <person name="Murat C."/>
            <person name="Nagy L.G."/>
            <person name="Nolan M."/>
            <person name="Ohm R.A."/>
            <person name="Patyshakuliyeva A."/>
            <person name="Rokas A."/>
            <person name="Ruiz-Duenas F.J."/>
            <person name="Sabat G."/>
            <person name="Salamov A."/>
            <person name="Samejima M."/>
            <person name="Schmutz J."/>
            <person name="Slot J.C."/>
            <person name="St John F."/>
            <person name="Stenlid J."/>
            <person name="Sun H."/>
            <person name="Sun S."/>
            <person name="Syed K."/>
            <person name="Tsang A."/>
            <person name="Wiebenga A."/>
            <person name="Young D."/>
            <person name="Pisabarro A."/>
            <person name="Eastwood D.C."/>
            <person name="Martin F."/>
            <person name="Cullen D."/>
            <person name="Grigoriev I.V."/>
            <person name="Hibbett D.S."/>
        </authorList>
    </citation>
    <scope>NUCLEOTIDE SEQUENCE [LARGE SCALE GENOMIC DNA]</scope>
    <source>
        <strain evidence="7 8">MD-104</strain>
    </source>
</reference>
<feature type="region of interest" description="Disordered" evidence="5">
    <location>
        <begin position="569"/>
        <end position="602"/>
    </location>
</feature>
<dbReference type="SMART" id="SM00356">
    <property type="entry name" value="ZnF_C3H1"/>
    <property type="match status" value="2"/>
</dbReference>
<dbReference type="Pfam" id="PF00642">
    <property type="entry name" value="zf-CCCH"/>
    <property type="match status" value="1"/>
</dbReference>
<feature type="compositionally biased region" description="Polar residues" evidence="5">
    <location>
        <begin position="667"/>
        <end position="684"/>
    </location>
</feature>
<feature type="compositionally biased region" description="Polar residues" evidence="5">
    <location>
        <begin position="301"/>
        <end position="317"/>
    </location>
</feature>
<feature type="compositionally biased region" description="Basic and acidic residues" evidence="5">
    <location>
        <begin position="1"/>
        <end position="11"/>
    </location>
</feature>
<feature type="domain" description="C3H1-type" evidence="6">
    <location>
        <begin position="74"/>
        <end position="101"/>
    </location>
</feature>
<dbReference type="AlphaFoldDB" id="A0A2H3JHZ1"/>
<evidence type="ECO:0000256" key="3">
    <source>
        <dbReference type="ARBA" id="ARBA00022833"/>
    </source>
</evidence>
<dbReference type="InterPro" id="IPR045072">
    <property type="entry name" value="MKRN-like"/>
</dbReference>
<dbReference type="SUPFAM" id="SSF90229">
    <property type="entry name" value="CCCH zinc finger"/>
    <property type="match status" value="1"/>
</dbReference>
<feature type="region of interest" description="Disordered" evidence="5">
    <location>
        <begin position="107"/>
        <end position="318"/>
    </location>
</feature>
<feature type="compositionally biased region" description="Polar residues" evidence="5">
    <location>
        <begin position="255"/>
        <end position="272"/>
    </location>
</feature>
<accession>A0A2H3JHZ1</accession>
<dbReference type="GO" id="GO:0008270">
    <property type="term" value="F:zinc ion binding"/>
    <property type="evidence" value="ECO:0007669"/>
    <property type="project" value="UniProtKB-KW"/>
</dbReference>
<feature type="region of interest" description="Disordered" evidence="5">
    <location>
        <begin position="522"/>
        <end position="546"/>
    </location>
</feature>
<feature type="region of interest" description="Disordered" evidence="5">
    <location>
        <begin position="460"/>
        <end position="493"/>
    </location>
</feature>
<dbReference type="GO" id="GO:0061630">
    <property type="term" value="F:ubiquitin protein ligase activity"/>
    <property type="evidence" value="ECO:0007669"/>
    <property type="project" value="InterPro"/>
</dbReference>
<evidence type="ECO:0000313" key="7">
    <source>
        <dbReference type="EMBL" id="PCH39463.1"/>
    </source>
</evidence>
<gene>
    <name evidence="7" type="ORF">WOLCODRAFT_141284</name>
</gene>
<feature type="compositionally biased region" description="Low complexity" evidence="5">
    <location>
        <begin position="531"/>
        <end position="546"/>
    </location>
</feature>
<feature type="compositionally biased region" description="Gly residues" evidence="5">
    <location>
        <begin position="460"/>
        <end position="472"/>
    </location>
</feature>
<dbReference type="Proteomes" id="UP000218811">
    <property type="component" value="Unassembled WGS sequence"/>
</dbReference>
<dbReference type="PROSITE" id="PS50103">
    <property type="entry name" value="ZF_C3H1"/>
    <property type="match status" value="2"/>
</dbReference>
<feature type="zinc finger region" description="C3H1-type" evidence="4">
    <location>
        <begin position="74"/>
        <end position="101"/>
    </location>
</feature>
<feature type="region of interest" description="Disordered" evidence="5">
    <location>
        <begin position="1"/>
        <end position="46"/>
    </location>
</feature>
<feature type="domain" description="C3H1-type" evidence="6">
    <location>
        <begin position="44"/>
        <end position="71"/>
    </location>
</feature>
<feature type="region of interest" description="Disordered" evidence="5">
    <location>
        <begin position="385"/>
        <end position="437"/>
    </location>
</feature>
<dbReference type="InterPro" id="IPR036855">
    <property type="entry name" value="Znf_CCCH_sf"/>
</dbReference>
<dbReference type="GO" id="GO:0000209">
    <property type="term" value="P:protein polyubiquitination"/>
    <property type="evidence" value="ECO:0007669"/>
    <property type="project" value="InterPro"/>
</dbReference>
<dbReference type="PANTHER" id="PTHR11224">
    <property type="entry name" value="MAKORIN-RELATED"/>
    <property type="match status" value="1"/>
</dbReference>
<dbReference type="Gene3D" id="4.10.1000.10">
    <property type="entry name" value="Zinc finger, CCCH-type"/>
    <property type="match status" value="1"/>
</dbReference>
<name>A0A2H3JHZ1_WOLCO</name>
<feature type="compositionally biased region" description="Polar residues" evidence="5">
    <location>
        <begin position="153"/>
        <end position="167"/>
    </location>
</feature>
<feature type="compositionally biased region" description="Acidic residues" evidence="5">
    <location>
        <begin position="754"/>
        <end position="764"/>
    </location>
</feature>
<keyword evidence="2 4" id="KW-0863">Zinc-finger</keyword>
<dbReference type="STRING" id="742152.A0A2H3JHZ1"/>
<feature type="region of interest" description="Disordered" evidence="5">
    <location>
        <begin position="726"/>
        <end position="764"/>
    </location>
</feature>
<evidence type="ECO:0000256" key="4">
    <source>
        <dbReference type="PROSITE-ProRule" id="PRU00723"/>
    </source>
</evidence>
<evidence type="ECO:0000256" key="2">
    <source>
        <dbReference type="ARBA" id="ARBA00022771"/>
    </source>
</evidence>
<evidence type="ECO:0000313" key="8">
    <source>
        <dbReference type="Proteomes" id="UP000218811"/>
    </source>
</evidence>
<feature type="compositionally biased region" description="Basic and acidic residues" evidence="5">
    <location>
        <begin position="19"/>
        <end position="34"/>
    </location>
</feature>
<dbReference type="Pfam" id="PF14608">
    <property type="entry name" value="zf-CCCH_2"/>
    <property type="match status" value="1"/>
</dbReference>
<dbReference type="InterPro" id="IPR000571">
    <property type="entry name" value="Znf_CCCH"/>
</dbReference>
<feature type="zinc finger region" description="C3H1-type" evidence="4">
    <location>
        <begin position="44"/>
        <end position="71"/>
    </location>
</feature>
<keyword evidence="1 4" id="KW-0479">Metal-binding</keyword>
<keyword evidence="3 4" id="KW-0862">Zinc</keyword>
<proteinExistence type="predicted"/>